<dbReference type="InterPro" id="IPR018714">
    <property type="entry name" value="DUF2237"/>
</dbReference>
<dbReference type="PANTHER" id="PTHR37466">
    <property type="entry name" value="SLR1628 PROTEIN"/>
    <property type="match status" value="1"/>
</dbReference>
<dbReference type="EMBL" id="BRXW01000403">
    <property type="protein sequence ID" value="GMH51351.1"/>
    <property type="molecule type" value="Genomic_DNA"/>
</dbReference>
<dbReference type="AlphaFoldDB" id="A0A9W6ZF56"/>
<dbReference type="Pfam" id="PF09996">
    <property type="entry name" value="DUF2237"/>
    <property type="match status" value="1"/>
</dbReference>
<keyword evidence="1" id="KW-0732">Signal</keyword>
<sequence>MIRVAVPNLSIIIVAFLALCLLCTLAPSTAWLQSPPLRLPTFLHNSPLEGPGISPPLNVLGSDLQCCCADVRGTGIGTGFYRDGHCSTGPDDTGKHTVCIVATSEFLQFSKSVGNDLSTPIPEYNFPGVNPGDKWCLCALRWVQAFQAGCAPKLCLLATHAKTLDIVTNETRDFLLRALKEHAVDGKEAEEIEKELNERRESLEKMMRGDTEFN</sequence>
<comment type="caution">
    <text evidence="2">The sequence shown here is derived from an EMBL/GenBank/DDBJ whole genome shotgun (WGS) entry which is preliminary data.</text>
</comment>
<dbReference type="Gene3D" id="3.30.56.110">
    <property type="entry name" value="Protein of unknown function DUF2237"/>
    <property type="match status" value="1"/>
</dbReference>
<dbReference type="OrthoDB" id="1517790at2759"/>
<evidence type="ECO:0008006" key="4">
    <source>
        <dbReference type="Google" id="ProtNLM"/>
    </source>
</evidence>
<reference evidence="3" key="1">
    <citation type="journal article" date="2023" name="Commun. Biol.">
        <title>Genome analysis of Parmales, the sister group of diatoms, reveals the evolutionary specialization of diatoms from phago-mixotrophs to photoautotrophs.</title>
        <authorList>
            <person name="Ban H."/>
            <person name="Sato S."/>
            <person name="Yoshikawa S."/>
            <person name="Yamada K."/>
            <person name="Nakamura Y."/>
            <person name="Ichinomiya M."/>
            <person name="Sato N."/>
            <person name="Blanc-Mathieu R."/>
            <person name="Endo H."/>
            <person name="Kuwata A."/>
            <person name="Ogata H."/>
        </authorList>
    </citation>
    <scope>NUCLEOTIDE SEQUENCE [LARGE SCALE GENOMIC DNA]</scope>
    <source>
        <strain evidence="3">NIES 3700</strain>
    </source>
</reference>
<organism evidence="2 3">
    <name type="scientific">Triparma laevis f. longispina</name>
    <dbReference type="NCBI Taxonomy" id="1714387"/>
    <lineage>
        <taxon>Eukaryota</taxon>
        <taxon>Sar</taxon>
        <taxon>Stramenopiles</taxon>
        <taxon>Ochrophyta</taxon>
        <taxon>Bolidophyceae</taxon>
        <taxon>Parmales</taxon>
        <taxon>Triparmaceae</taxon>
        <taxon>Triparma</taxon>
    </lineage>
</organism>
<name>A0A9W6ZF56_9STRA</name>
<proteinExistence type="predicted"/>
<evidence type="ECO:0000256" key="1">
    <source>
        <dbReference type="SAM" id="SignalP"/>
    </source>
</evidence>
<dbReference type="PANTHER" id="PTHR37466:SF1">
    <property type="entry name" value="SLR1628 PROTEIN"/>
    <property type="match status" value="1"/>
</dbReference>
<gene>
    <name evidence="2" type="ORF">TrLO_g15952</name>
</gene>
<protein>
    <recommendedName>
        <fullName evidence="4">DUF2237 domain-containing protein</fullName>
    </recommendedName>
</protein>
<dbReference type="Proteomes" id="UP001165122">
    <property type="component" value="Unassembled WGS sequence"/>
</dbReference>
<evidence type="ECO:0000313" key="3">
    <source>
        <dbReference type="Proteomes" id="UP001165122"/>
    </source>
</evidence>
<evidence type="ECO:0000313" key="2">
    <source>
        <dbReference type="EMBL" id="GMH51351.1"/>
    </source>
</evidence>
<keyword evidence="3" id="KW-1185">Reference proteome</keyword>
<accession>A0A9W6ZF56</accession>
<feature type="chain" id="PRO_5040792649" description="DUF2237 domain-containing protein" evidence="1">
    <location>
        <begin position="31"/>
        <end position="214"/>
    </location>
</feature>
<feature type="signal peptide" evidence="1">
    <location>
        <begin position="1"/>
        <end position="30"/>
    </location>
</feature>